<evidence type="ECO:0000313" key="2">
    <source>
        <dbReference type="Proteomes" id="UP000299102"/>
    </source>
</evidence>
<organism evidence="1 2">
    <name type="scientific">Eumeta variegata</name>
    <name type="common">Bagworm moth</name>
    <name type="synonym">Eumeta japonica</name>
    <dbReference type="NCBI Taxonomy" id="151549"/>
    <lineage>
        <taxon>Eukaryota</taxon>
        <taxon>Metazoa</taxon>
        <taxon>Ecdysozoa</taxon>
        <taxon>Arthropoda</taxon>
        <taxon>Hexapoda</taxon>
        <taxon>Insecta</taxon>
        <taxon>Pterygota</taxon>
        <taxon>Neoptera</taxon>
        <taxon>Endopterygota</taxon>
        <taxon>Lepidoptera</taxon>
        <taxon>Glossata</taxon>
        <taxon>Ditrysia</taxon>
        <taxon>Tineoidea</taxon>
        <taxon>Psychidae</taxon>
        <taxon>Oiketicinae</taxon>
        <taxon>Eumeta</taxon>
    </lineage>
</organism>
<dbReference type="Proteomes" id="UP000299102">
    <property type="component" value="Unassembled WGS sequence"/>
</dbReference>
<dbReference type="AlphaFoldDB" id="A0A4C1UZI6"/>
<proteinExistence type="predicted"/>
<sequence>MAAAANKNDSTYNSTLNCWIYKQERSRFELGHRAGRRRCNHMDDIKLEFECGAEELSRWQAACTSCRWWCYRGHHPPQSQIPLSS</sequence>
<reference evidence="1 2" key="1">
    <citation type="journal article" date="2019" name="Commun. Biol.">
        <title>The bagworm genome reveals a unique fibroin gene that provides high tensile strength.</title>
        <authorList>
            <person name="Kono N."/>
            <person name="Nakamura H."/>
            <person name="Ohtoshi R."/>
            <person name="Tomita M."/>
            <person name="Numata K."/>
            <person name="Arakawa K."/>
        </authorList>
    </citation>
    <scope>NUCLEOTIDE SEQUENCE [LARGE SCALE GENOMIC DNA]</scope>
</reference>
<gene>
    <name evidence="1" type="ORF">EVAR_13492_1</name>
</gene>
<name>A0A4C1UZI6_EUMVA</name>
<protein>
    <submittedName>
        <fullName evidence="1">Uncharacterized protein</fullName>
    </submittedName>
</protein>
<dbReference type="EMBL" id="BGZK01000245">
    <property type="protein sequence ID" value="GBP31372.1"/>
    <property type="molecule type" value="Genomic_DNA"/>
</dbReference>
<accession>A0A4C1UZI6</accession>
<comment type="caution">
    <text evidence="1">The sequence shown here is derived from an EMBL/GenBank/DDBJ whole genome shotgun (WGS) entry which is preliminary data.</text>
</comment>
<evidence type="ECO:0000313" key="1">
    <source>
        <dbReference type="EMBL" id="GBP31372.1"/>
    </source>
</evidence>
<keyword evidence="2" id="KW-1185">Reference proteome</keyword>